<feature type="region of interest" description="Disordered" evidence="1">
    <location>
        <begin position="42"/>
        <end position="74"/>
    </location>
</feature>
<comment type="caution">
    <text evidence="2">The sequence shown here is derived from an EMBL/GenBank/DDBJ whole genome shotgun (WGS) entry which is preliminary data.</text>
</comment>
<accession>A0A5B0M7K6</accession>
<dbReference type="AlphaFoldDB" id="A0A5B0M7K6"/>
<sequence>MSAESWRLYRRRDSHPSLSSERAANYWAAGMASHLYGLDSPDRASEAIREPKTEPVSGREPVRLVIYPFQPSPP</sequence>
<name>A0A5B0M7K6_PUCGR</name>
<dbReference type="Proteomes" id="UP000325313">
    <property type="component" value="Unassembled WGS sequence"/>
</dbReference>
<reference evidence="2 3" key="1">
    <citation type="submission" date="2019-05" db="EMBL/GenBank/DDBJ databases">
        <title>Emergence of the Ug99 lineage of the wheat stem rust pathogen through somatic hybridization.</title>
        <authorList>
            <person name="Li F."/>
            <person name="Upadhyaya N.M."/>
            <person name="Sperschneider J."/>
            <person name="Matny O."/>
            <person name="Nguyen-Phuc H."/>
            <person name="Mago R."/>
            <person name="Raley C."/>
            <person name="Miller M.E."/>
            <person name="Silverstein K.A.T."/>
            <person name="Henningsen E."/>
            <person name="Hirsch C.D."/>
            <person name="Visser B."/>
            <person name="Pretorius Z.A."/>
            <person name="Steffenson B.J."/>
            <person name="Schwessinger B."/>
            <person name="Dodds P.N."/>
            <person name="Figueroa M."/>
        </authorList>
    </citation>
    <scope>NUCLEOTIDE SEQUENCE [LARGE SCALE GENOMIC DNA]</scope>
    <source>
        <strain evidence="2 3">Ug99</strain>
    </source>
</reference>
<gene>
    <name evidence="2" type="ORF">PGTUg99_021990</name>
</gene>
<feature type="compositionally biased region" description="Basic and acidic residues" evidence="1">
    <location>
        <begin position="42"/>
        <end position="53"/>
    </location>
</feature>
<protein>
    <submittedName>
        <fullName evidence="2">Uncharacterized protein</fullName>
    </submittedName>
</protein>
<organism evidence="2 3">
    <name type="scientific">Puccinia graminis f. sp. tritici</name>
    <dbReference type="NCBI Taxonomy" id="56615"/>
    <lineage>
        <taxon>Eukaryota</taxon>
        <taxon>Fungi</taxon>
        <taxon>Dikarya</taxon>
        <taxon>Basidiomycota</taxon>
        <taxon>Pucciniomycotina</taxon>
        <taxon>Pucciniomycetes</taxon>
        <taxon>Pucciniales</taxon>
        <taxon>Pucciniaceae</taxon>
        <taxon>Puccinia</taxon>
    </lineage>
</organism>
<evidence type="ECO:0000313" key="2">
    <source>
        <dbReference type="EMBL" id="KAA1072715.1"/>
    </source>
</evidence>
<dbReference type="EMBL" id="VDEP01000477">
    <property type="protein sequence ID" value="KAA1072715.1"/>
    <property type="molecule type" value="Genomic_DNA"/>
</dbReference>
<evidence type="ECO:0000313" key="3">
    <source>
        <dbReference type="Proteomes" id="UP000325313"/>
    </source>
</evidence>
<evidence type="ECO:0000256" key="1">
    <source>
        <dbReference type="SAM" id="MobiDB-lite"/>
    </source>
</evidence>
<proteinExistence type="predicted"/>